<dbReference type="CDD" id="cd02966">
    <property type="entry name" value="TlpA_like_family"/>
    <property type="match status" value="1"/>
</dbReference>
<comment type="subcellular location">
    <subcellularLocation>
        <location evidence="1">Cell envelope</location>
    </subcellularLocation>
</comment>
<evidence type="ECO:0000256" key="4">
    <source>
        <dbReference type="ARBA" id="ARBA00023284"/>
    </source>
</evidence>
<proteinExistence type="predicted"/>
<accession>A0ABS9SLP2</accession>
<dbReference type="SUPFAM" id="SSF52833">
    <property type="entry name" value="Thioredoxin-like"/>
    <property type="match status" value="1"/>
</dbReference>
<keyword evidence="3" id="KW-1015">Disulfide bond</keyword>
<organism evidence="7 8">
    <name type="scientific">Niabella ginsengisoli</name>
    <dbReference type="NCBI Taxonomy" id="522298"/>
    <lineage>
        <taxon>Bacteria</taxon>
        <taxon>Pseudomonadati</taxon>
        <taxon>Bacteroidota</taxon>
        <taxon>Chitinophagia</taxon>
        <taxon>Chitinophagales</taxon>
        <taxon>Chitinophagaceae</taxon>
        <taxon>Niabella</taxon>
    </lineage>
</organism>
<keyword evidence="8" id="KW-1185">Reference proteome</keyword>
<feature type="chain" id="PRO_5045838049" evidence="5">
    <location>
        <begin position="24"/>
        <end position="377"/>
    </location>
</feature>
<dbReference type="InterPro" id="IPR050553">
    <property type="entry name" value="Thioredoxin_ResA/DsbE_sf"/>
</dbReference>
<dbReference type="InterPro" id="IPR000866">
    <property type="entry name" value="AhpC/TSA"/>
</dbReference>
<dbReference type="PROSITE" id="PS51352">
    <property type="entry name" value="THIOREDOXIN_2"/>
    <property type="match status" value="1"/>
</dbReference>
<dbReference type="EMBL" id="JAKWBL010000003">
    <property type="protein sequence ID" value="MCH5599196.1"/>
    <property type="molecule type" value="Genomic_DNA"/>
</dbReference>
<dbReference type="InterPro" id="IPR025380">
    <property type="entry name" value="DUF4369"/>
</dbReference>
<comment type="caution">
    <text evidence="7">The sequence shown here is derived from an EMBL/GenBank/DDBJ whole genome shotgun (WGS) entry which is preliminary data.</text>
</comment>
<dbReference type="PANTHER" id="PTHR42852">
    <property type="entry name" value="THIOL:DISULFIDE INTERCHANGE PROTEIN DSBE"/>
    <property type="match status" value="1"/>
</dbReference>
<keyword evidence="2" id="KW-0201">Cytochrome c-type biogenesis</keyword>
<dbReference type="InterPro" id="IPR017937">
    <property type="entry name" value="Thioredoxin_CS"/>
</dbReference>
<dbReference type="InterPro" id="IPR036249">
    <property type="entry name" value="Thioredoxin-like_sf"/>
</dbReference>
<evidence type="ECO:0000256" key="2">
    <source>
        <dbReference type="ARBA" id="ARBA00022748"/>
    </source>
</evidence>
<protein>
    <submittedName>
        <fullName evidence="7">TlpA family protein disulfide reductase</fullName>
    </submittedName>
</protein>
<gene>
    <name evidence="7" type="ORF">MKP09_15410</name>
</gene>
<evidence type="ECO:0000313" key="7">
    <source>
        <dbReference type="EMBL" id="MCH5599196.1"/>
    </source>
</evidence>
<evidence type="ECO:0000313" key="8">
    <source>
        <dbReference type="Proteomes" id="UP001202248"/>
    </source>
</evidence>
<evidence type="ECO:0000256" key="3">
    <source>
        <dbReference type="ARBA" id="ARBA00023157"/>
    </source>
</evidence>
<keyword evidence="5" id="KW-0732">Signal</keyword>
<evidence type="ECO:0000256" key="1">
    <source>
        <dbReference type="ARBA" id="ARBA00004196"/>
    </source>
</evidence>
<dbReference type="Pfam" id="PF14289">
    <property type="entry name" value="DUF4369"/>
    <property type="match status" value="1"/>
</dbReference>
<dbReference type="Proteomes" id="UP001202248">
    <property type="component" value="Unassembled WGS sequence"/>
</dbReference>
<name>A0ABS9SLP2_9BACT</name>
<sequence>MKRILLYLCVCLPLAVLGQTKNAAINGSLKNISANIPNIYFTYRSGDEMIRDSVKVADNSYVINIEEEMPLMITLLSVDPQGEIRPVKKDVAQVYLQAGTNTIISTDSFSNVQVKESKAHAEYVKLKTASEFFNNQMRELGSKYPALKANNDTAGIKKLEADYEALNNKMQEDVYGAYVKQNNHSPIALYALSQYAGYDIDPVKIEPLFNALPATAKESGAGKRFAKKLAIAKATAIGAMAPEFSQADTTGKQVSLASFKGKYVLVDFWASWCGPCRAENPNVVAAFNKYKNKNFTVLGVSLDDAEDDGKVSWLKAIAKDQLTWTQVSDLKGWQNSVAQQYGIQAIPQNLLLDPTGKIIAKNVRGEELHQKLEELIK</sequence>
<evidence type="ECO:0000259" key="6">
    <source>
        <dbReference type="PROSITE" id="PS51352"/>
    </source>
</evidence>
<evidence type="ECO:0000256" key="5">
    <source>
        <dbReference type="SAM" id="SignalP"/>
    </source>
</evidence>
<dbReference type="InterPro" id="IPR013766">
    <property type="entry name" value="Thioredoxin_domain"/>
</dbReference>
<feature type="domain" description="Thioredoxin" evidence="6">
    <location>
        <begin position="235"/>
        <end position="377"/>
    </location>
</feature>
<feature type="signal peptide" evidence="5">
    <location>
        <begin position="1"/>
        <end position="23"/>
    </location>
</feature>
<reference evidence="7 8" key="1">
    <citation type="submission" date="2022-02" db="EMBL/GenBank/DDBJ databases">
        <authorList>
            <person name="Min J."/>
        </authorList>
    </citation>
    <scope>NUCLEOTIDE SEQUENCE [LARGE SCALE GENOMIC DNA]</scope>
    <source>
        <strain evidence="7 8">GR10-1</strain>
    </source>
</reference>
<dbReference type="PANTHER" id="PTHR42852:SF6">
    <property type="entry name" value="THIOL:DISULFIDE INTERCHANGE PROTEIN DSBE"/>
    <property type="match status" value="1"/>
</dbReference>
<dbReference type="RefSeq" id="WP_240830872.1">
    <property type="nucleotide sequence ID" value="NZ_JAKWBL010000003.1"/>
</dbReference>
<dbReference type="PROSITE" id="PS00194">
    <property type="entry name" value="THIOREDOXIN_1"/>
    <property type="match status" value="1"/>
</dbReference>
<dbReference type="Gene3D" id="3.40.30.10">
    <property type="entry name" value="Glutaredoxin"/>
    <property type="match status" value="1"/>
</dbReference>
<dbReference type="Pfam" id="PF00578">
    <property type="entry name" value="AhpC-TSA"/>
    <property type="match status" value="1"/>
</dbReference>
<keyword evidence="4" id="KW-0676">Redox-active center</keyword>